<dbReference type="PROSITE" id="PS50181">
    <property type="entry name" value="FBOX"/>
    <property type="match status" value="1"/>
</dbReference>
<dbReference type="PANTHER" id="PTHR22872:SF2">
    <property type="entry name" value="INHIBITOR OF BRUTON TYROSINE KINASE"/>
    <property type="match status" value="1"/>
</dbReference>
<dbReference type="Proteomes" id="UP000013827">
    <property type="component" value="Unassembled WGS sequence"/>
</dbReference>
<dbReference type="PaxDb" id="2903-EOD32345"/>
<accession>A0A0D3K9B0</accession>
<dbReference type="RefSeq" id="XP_005784774.1">
    <property type="nucleotide sequence ID" value="XM_005784717.1"/>
</dbReference>
<proteinExistence type="predicted"/>
<dbReference type="EnsemblProtists" id="EOD32345">
    <property type="protein sequence ID" value="EOD32345"/>
    <property type="gene ID" value="EMIHUDRAFT_631926"/>
</dbReference>
<keyword evidence="1" id="KW-0677">Repeat</keyword>
<feature type="repeat" description="RCC1" evidence="2">
    <location>
        <begin position="250"/>
        <end position="301"/>
    </location>
</feature>
<dbReference type="PRINTS" id="PR00633">
    <property type="entry name" value="RCCNDNSATION"/>
</dbReference>
<feature type="repeat" description="RCC1" evidence="2">
    <location>
        <begin position="406"/>
        <end position="456"/>
    </location>
</feature>
<dbReference type="InterPro" id="IPR058923">
    <property type="entry name" value="RCC1-like_dom"/>
</dbReference>
<evidence type="ECO:0000313" key="6">
    <source>
        <dbReference type="Proteomes" id="UP000013827"/>
    </source>
</evidence>
<dbReference type="SUPFAM" id="SSF50985">
    <property type="entry name" value="RCC1/BLIP-II"/>
    <property type="match status" value="1"/>
</dbReference>
<feature type="region of interest" description="Disordered" evidence="3">
    <location>
        <begin position="133"/>
        <end position="158"/>
    </location>
</feature>
<keyword evidence="6" id="KW-1185">Reference proteome</keyword>
<dbReference type="InterPro" id="IPR009091">
    <property type="entry name" value="RCC1/BLIP-II"/>
</dbReference>
<reference evidence="5" key="2">
    <citation type="submission" date="2024-10" db="UniProtKB">
        <authorList>
            <consortium name="EnsemblProtists"/>
        </authorList>
    </citation>
    <scope>IDENTIFICATION</scope>
</reference>
<dbReference type="PROSITE" id="PS00626">
    <property type="entry name" value="RCC1_2"/>
    <property type="match status" value="3"/>
</dbReference>
<dbReference type="InterPro" id="IPR000408">
    <property type="entry name" value="Reg_chr_condens"/>
</dbReference>
<sequence length="487" mass="51138">MIYKLDLQTCIRLCMHMAPATATTAPSPETPPTRLLDLPTELLVRVVSCCDPADIAHVAAVSVLFHASLAEEGIRLRLQEAGYALPAQPEGEGCAVRWLCVYALLRESNPPARLAAGGQHSVFIDGEGRLSSCGTAAEGEEDDDEDDETAGEELPGLLGHGEGVLQLKTPTRLPSLLGGELAIGVAASRYFSLALSACGSVWSWGCGWQGRLGHGDQQIQWQPKKIEAFAGQRVVAVSAGGHSLALTADGAVWSWGSGAWGRLGHGDQQHQLLPKKIEAFAGQRIVAVSAGSDHSLALTADGALWSWGYGAFGRLGHGNEQRQLLPKKIEAFAGQRVVAASAGYAHSLALTADGAVWSWGYGTLGRLGHGDNHDQLEPKEVEALAGRRAVAVSAGMSHSLAITADGAVWSWGDGDDGRLGHGDEQRQLLPKKVEAFAGQRVAVSAGEDHILALTADGAVFTWGAGGLGRLGHGEDLSNQLLPKKIES</sequence>
<dbReference type="Gene3D" id="2.130.10.30">
    <property type="entry name" value="Regulator of chromosome condensation 1/beta-lactamase-inhibitor protein II"/>
    <property type="match status" value="2"/>
</dbReference>
<dbReference type="HOGENOM" id="CLU_044016_0_0_1"/>
<evidence type="ECO:0000256" key="1">
    <source>
        <dbReference type="ARBA" id="ARBA00022737"/>
    </source>
</evidence>
<dbReference type="AlphaFoldDB" id="A0A0D3K9B0"/>
<evidence type="ECO:0000256" key="3">
    <source>
        <dbReference type="SAM" id="MobiDB-lite"/>
    </source>
</evidence>
<dbReference type="STRING" id="2903.R1F0E2"/>
<feature type="repeat" description="RCC1" evidence="2">
    <location>
        <begin position="199"/>
        <end position="249"/>
    </location>
</feature>
<dbReference type="GeneID" id="17277558"/>
<evidence type="ECO:0000256" key="2">
    <source>
        <dbReference type="PROSITE-ProRule" id="PRU00235"/>
    </source>
</evidence>
<dbReference type="PANTHER" id="PTHR22872">
    <property type="entry name" value="BTK-BINDING PROTEIN-RELATED"/>
    <property type="match status" value="1"/>
</dbReference>
<dbReference type="eggNOG" id="KOG1426">
    <property type="taxonomic scope" value="Eukaryota"/>
</dbReference>
<name>A0A0D3K9B0_EMIH1</name>
<reference evidence="6" key="1">
    <citation type="journal article" date="2013" name="Nature">
        <title>Pan genome of the phytoplankton Emiliania underpins its global distribution.</title>
        <authorList>
            <person name="Read B.A."/>
            <person name="Kegel J."/>
            <person name="Klute M.J."/>
            <person name="Kuo A."/>
            <person name="Lefebvre S.C."/>
            <person name="Maumus F."/>
            <person name="Mayer C."/>
            <person name="Miller J."/>
            <person name="Monier A."/>
            <person name="Salamov A."/>
            <person name="Young J."/>
            <person name="Aguilar M."/>
            <person name="Claverie J.M."/>
            <person name="Frickenhaus S."/>
            <person name="Gonzalez K."/>
            <person name="Herman E.K."/>
            <person name="Lin Y.C."/>
            <person name="Napier J."/>
            <person name="Ogata H."/>
            <person name="Sarno A.F."/>
            <person name="Shmutz J."/>
            <person name="Schroeder D."/>
            <person name="de Vargas C."/>
            <person name="Verret F."/>
            <person name="von Dassow P."/>
            <person name="Valentin K."/>
            <person name="Van de Peer Y."/>
            <person name="Wheeler G."/>
            <person name="Dacks J.B."/>
            <person name="Delwiche C.F."/>
            <person name="Dyhrman S.T."/>
            <person name="Glockner G."/>
            <person name="John U."/>
            <person name="Richards T."/>
            <person name="Worden A.Z."/>
            <person name="Zhang X."/>
            <person name="Grigoriev I.V."/>
            <person name="Allen A.E."/>
            <person name="Bidle K."/>
            <person name="Borodovsky M."/>
            <person name="Bowler C."/>
            <person name="Brownlee C."/>
            <person name="Cock J.M."/>
            <person name="Elias M."/>
            <person name="Gladyshev V.N."/>
            <person name="Groth M."/>
            <person name="Guda C."/>
            <person name="Hadaegh A."/>
            <person name="Iglesias-Rodriguez M.D."/>
            <person name="Jenkins J."/>
            <person name="Jones B.M."/>
            <person name="Lawson T."/>
            <person name="Leese F."/>
            <person name="Lindquist E."/>
            <person name="Lobanov A."/>
            <person name="Lomsadze A."/>
            <person name="Malik S.B."/>
            <person name="Marsh M.E."/>
            <person name="Mackinder L."/>
            <person name="Mock T."/>
            <person name="Mueller-Roeber B."/>
            <person name="Pagarete A."/>
            <person name="Parker M."/>
            <person name="Probert I."/>
            <person name="Quesneville H."/>
            <person name="Raines C."/>
            <person name="Rensing S.A."/>
            <person name="Riano-Pachon D.M."/>
            <person name="Richier S."/>
            <person name="Rokitta S."/>
            <person name="Shiraiwa Y."/>
            <person name="Soanes D.M."/>
            <person name="van der Giezen M."/>
            <person name="Wahlund T.M."/>
            <person name="Williams B."/>
            <person name="Wilson W."/>
            <person name="Wolfe G."/>
            <person name="Wurch L.L."/>
        </authorList>
    </citation>
    <scope>NUCLEOTIDE SEQUENCE</scope>
</reference>
<dbReference type="InterPro" id="IPR051625">
    <property type="entry name" value="Signaling_Regulatory_Domain"/>
</dbReference>
<dbReference type="Pfam" id="PF25390">
    <property type="entry name" value="WD40_RLD"/>
    <property type="match status" value="1"/>
</dbReference>
<evidence type="ECO:0000313" key="5">
    <source>
        <dbReference type="EnsemblProtists" id="EOD32345"/>
    </source>
</evidence>
<feature type="repeat" description="RCC1" evidence="2">
    <location>
        <begin position="302"/>
        <end position="353"/>
    </location>
</feature>
<feature type="compositionally biased region" description="Acidic residues" evidence="3">
    <location>
        <begin position="138"/>
        <end position="151"/>
    </location>
</feature>
<dbReference type="SUPFAM" id="SSF81383">
    <property type="entry name" value="F-box domain"/>
    <property type="match status" value="1"/>
</dbReference>
<dbReference type="InterPro" id="IPR036047">
    <property type="entry name" value="F-box-like_dom_sf"/>
</dbReference>
<protein>
    <recommendedName>
        <fullName evidence="4">F-box domain-containing protein</fullName>
    </recommendedName>
</protein>
<feature type="repeat" description="RCC1" evidence="2">
    <location>
        <begin position="354"/>
        <end position="405"/>
    </location>
</feature>
<dbReference type="PROSITE" id="PS50012">
    <property type="entry name" value="RCC1_3"/>
    <property type="match status" value="6"/>
</dbReference>
<dbReference type="KEGG" id="ehx:EMIHUDRAFT_631926"/>
<evidence type="ECO:0000259" key="4">
    <source>
        <dbReference type="PROSITE" id="PS50181"/>
    </source>
</evidence>
<dbReference type="CDD" id="cd09917">
    <property type="entry name" value="F-box_SF"/>
    <property type="match status" value="1"/>
</dbReference>
<dbReference type="InterPro" id="IPR001810">
    <property type="entry name" value="F-box_dom"/>
</dbReference>
<organism evidence="5 6">
    <name type="scientific">Emiliania huxleyi (strain CCMP1516)</name>
    <dbReference type="NCBI Taxonomy" id="280463"/>
    <lineage>
        <taxon>Eukaryota</taxon>
        <taxon>Haptista</taxon>
        <taxon>Haptophyta</taxon>
        <taxon>Prymnesiophyceae</taxon>
        <taxon>Isochrysidales</taxon>
        <taxon>Noelaerhabdaceae</taxon>
        <taxon>Emiliania</taxon>
    </lineage>
</organism>
<feature type="repeat" description="RCC1" evidence="2">
    <location>
        <begin position="457"/>
        <end position="487"/>
    </location>
</feature>
<feature type="domain" description="F-box" evidence="4">
    <location>
        <begin position="32"/>
        <end position="81"/>
    </location>
</feature>